<evidence type="ECO:0000259" key="3">
    <source>
        <dbReference type="Pfam" id="PF04967"/>
    </source>
</evidence>
<evidence type="ECO:0000313" key="5">
    <source>
        <dbReference type="EMBL" id="GAA5042819.1"/>
    </source>
</evidence>
<comment type="caution">
    <text evidence="5">The sequence shown here is derived from an EMBL/GenBank/DDBJ whole genome shotgun (WGS) entry which is preliminary data.</text>
</comment>
<dbReference type="GO" id="GO:0003677">
    <property type="term" value="F:DNA binding"/>
    <property type="evidence" value="ECO:0007669"/>
    <property type="project" value="InterPro"/>
</dbReference>
<evidence type="ECO:0008006" key="7">
    <source>
        <dbReference type="Google" id="ProtNLM"/>
    </source>
</evidence>
<dbReference type="GO" id="GO:0006355">
    <property type="term" value="P:regulation of DNA-templated transcription"/>
    <property type="evidence" value="ECO:0007669"/>
    <property type="project" value="InterPro"/>
</dbReference>
<protein>
    <recommendedName>
        <fullName evidence="7">HTH DNA binding domain-containing protein</fullName>
    </recommendedName>
</protein>
<dbReference type="EMBL" id="BAABKX010000001">
    <property type="protein sequence ID" value="GAA5042819.1"/>
    <property type="molecule type" value="Genomic_DNA"/>
</dbReference>
<evidence type="ECO:0000313" key="6">
    <source>
        <dbReference type="Proteomes" id="UP001501729"/>
    </source>
</evidence>
<name>A0AAV3UCM0_9EURY</name>
<sequence>MRAVTFTLGQSNGSHIAYRMFDADSEFERERIYHLNVLEDETVVLLGRLRGDLERAKPLLEKNEDVLGYSISSQENSGGLVYAHARPPPEVKRFLELPRSYEVFFDFPIESTGDGGLRVVMVGETNGVLQEALADVPAELDVTVERIGAYPEAGGNVVALLTDRQREVMDVALDLGYYDVPRQATHRDIADRMGLSVGTVGEHLQKIESRVFKGIVS</sequence>
<dbReference type="PANTHER" id="PTHR34236:SF1">
    <property type="entry name" value="DIMETHYL SULFOXIDE REDUCTASE TRANSCRIPTIONAL ACTIVATOR"/>
    <property type="match status" value="1"/>
</dbReference>
<proteinExistence type="predicted"/>
<feature type="domain" description="HTH bat-type" evidence="3">
    <location>
        <begin position="161"/>
        <end position="213"/>
    </location>
</feature>
<reference evidence="5 6" key="1">
    <citation type="journal article" date="2019" name="Int. J. Syst. Evol. Microbiol.">
        <title>The Global Catalogue of Microorganisms (GCM) 10K type strain sequencing project: providing services to taxonomists for standard genome sequencing and annotation.</title>
        <authorList>
            <consortium name="The Broad Institute Genomics Platform"/>
            <consortium name="The Broad Institute Genome Sequencing Center for Infectious Disease"/>
            <person name="Wu L."/>
            <person name="Ma J."/>
        </authorList>
    </citation>
    <scope>NUCLEOTIDE SEQUENCE [LARGE SCALE GENOMIC DNA]</scope>
    <source>
        <strain evidence="5 6">JCM 17504</strain>
    </source>
</reference>
<dbReference type="Pfam" id="PF24278">
    <property type="entry name" value="HVO_0513_N"/>
    <property type="match status" value="1"/>
</dbReference>
<dbReference type="InterPro" id="IPR016032">
    <property type="entry name" value="Sig_transdc_resp-reg_C-effctor"/>
</dbReference>
<dbReference type="InterPro" id="IPR056493">
    <property type="entry name" value="HVO_0513_N"/>
</dbReference>
<gene>
    <name evidence="5" type="ORF">GCM10025751_06640</name>
</gene>
<dbReference type="InterPro" id="IPR007050">
    <property type="entry name" value="HTH_bacterioopsin"/>
</dbReference>
<evidence type="ECO:0000256" key="2">
    <source>
        <dbReference type="ARBA" id="ARBA00023163"/>
    </source>
</evidence>
<feature type="domain" description="HVO-0513-like N-terminal" evidence="4">
    <location>
        <begin position="15"/>
        <end position="150"/>
    </location>
</feature>
<dbReference type="PANTHER" id="PTHR34236">
    <property type="entry name" value="DIMETHYL SULFOXIDE REDUCTASE TRANSCRIPTIONAL ACTIVATOR"/>
    <property type="match status" value="1"/>
</dbReference>
<dbReference type="InterPro" id="IPR036388">
    <property type="entry name" value="WH-like_DNA-bd_sf"/>
</dbReference>
<dbReference type="SUPFAM" id="SSF46894">
    <property type="entry name" value="C-terminal effector domain of the bipartite response regulators"/>
    <property type="match status" value="1"/>
</dbReference>
<dbReference type="AlphaFoldDB" id="A0AAV3UCM0"/>
<dbReference type="Proteomes" id="UP001501729">
    <property type="component" value="Unassembled WGS sequence"/>
</dbReference>
<evidence type="ECO:0000256" key="1">
    <source>
        <dbReference type="ARBA" id="ARBA00023015"/>
    </source>
</evidence>
<keyword evidence="6" id="KW-1185">Reference proteome</keyword>
<accession>A0AAV3UCM0</accession>
<dbReference type="Pfam" id="PF04967">
    <property type="entry name" value="HTH_10"/>
    <property type="match status" value="1"/>
</dbReference>
<dbReference type="Gene3D" id="1.10.10.10">
    <property type="entry name" value="Winged helix-like DNA-binding domain superfamily/Winged helix DNA-binding domain"/>
    <property type="match status" value="1"/>
</dbReference>
<keyword evidence="1" id="KW-0805">Transcription regulation</keyword>
<organism evidence="5 6">
    <name type="scientific">Haladaptatus pallidirubidus</name>
    <dbReference type="NCBI Taxonomy" id="1008152"/>
    <lineage>
        <taxon>Archaea</taxon>
        <taxon>Methanobacteriati</taxon>
        <taxon>Methanobacteriota</taxon>
        <taxon>Stenosarchaea group</taxon>
        <taxon>Halobacteria</taxon>
        <taxon>Halobacteriales</taxon>
        <taxon>Haladaptataceae</taxon>
        <taxon>Haladaptatus</taxon>
    </lineage>
</organism>
<keyword evidence="2" id="KW-0804">Transcription</keyword>
<evidence type="ECO:0000259" key="4">
    <source>
        <dbReference type="Pfam" id="PF24278"/>
    </source>
</evidence>